<keyword evidence="3 5" id="KW-1133">Transmembrane helix</keyword>
<comment type="subcellular location">
    <subcellularLocation>
        <location evidence="5">Cell membrane</location>
        <topology evidence="5">Multi-pass membrane protein</topology>
    </subcellularLocation>
    <subcellularLocation>
        <location evidence="1">Membrane</location>
        <topology evidence="1">Multi-pass membrane protein</topology>
    </subcellularLocation>
</comment>
<evidence type="ECO:0000313" key="6">
    <source>
        <dbReference type="EMBL" id="SDZ85528.1"/>
    </source>
</evidence>
<proteinExistence type="inferred from homology"/>
<organism evidence="6 7">
    <name type="scientific">Bizionia paragorgiae</name>
    <dbReference type="NCBI Taxonomy" id="283786"/>
    <lineage>
        <taxon>Bacteria</taxon>
        <taxon>Pseudomonadati</taxon>
        <taxon>Bacteroidota</taxon>
        <taxon>Flavobacteriia</taxon>
        <taxon>Flavobacteriales</taxon>
        <taxon>Flavobacteriaceae</taxon>
        <taxon>Bizionia</taxon>
    </lineage>
</organism>
<keyword evidence="5" id="KW-1003">Cell membrane</keyword>
<dbReference type="GO" id="GO:0005886">
    <property type="term" value="C:plasma membrane"/>
    <property type="evidence" value="ECO:0007669"/>
    <property type="project" value="UniProtKB-SubCell"/>
</dbReference>
<accession>A0A1H3WH15</accession>
<name>A0A1H3WH15_BIZPA</name>
<dbReference type="AlphaFoldDB" id="A0A1H3WH15"/>
<evidence type="ECO:0000256" key="4">
    <source>
        <dbReference type="ARBA" id="ARBA00023136"/>
    </source>
</evidence>
<keyword evidence="4 5" id="KW-0472">Membrane</keyword>
<evidence type="ECO:0000313" key="7">
    <source>
        <dbReference type="Proteomes" id="UP000198846"/>
    </source>
</evidence>
<gene>
    <name evidence="6" type="ORF">SAMN04487990_10352</name>
</gene>
<dbReference type="InterPro" id="IPR002781">
    <property type="entry name" value="TM_pro_TauE-like"/>
</dbReference>
<evidence type="ECO:0000256" key="1">
    <source>
        <dbReference type="ARBA" id="ARBA00004141"/>
    </source>
</evidence>
<comment type="similarity">
    <text evidence="5">Belongs to the 4-toluene sulfonate uptake permease (TSUP) (TC 2.A.102) family.</text>
</comment>
<feature type="transmembrane region" description="Helical" evidence="5">
    <location>
        <begin position="66"/>
        <end position="83"/>
    </location>
</feature>
<dbReference type="STRING" id="283786.SAMN04487990_10352"/>
<evidence type="ECO:0000256" key="3">
    <source>
        <dbReference type="ARBA" id="ARBA00022989"/>
    </source>
</evidence>
<dbReference type="Proteomes" id="UP000198846">
    <property type="component" value="Unassembled WGS sequence"/>
</dbReference>
<evidence type="ECO:0000256" key="5">
    <source>
        <dbReference type="RuleBase" id="RU363041"/>
    </source>
</evidence>
<dbReference type="EMBL" id="FNQK01000003">
    <property type="protein sequence ID" value="SDZ85528.1"/>
    <property type="molecule type" value="Genomic_DNA"/>
</dbReference>
<keyword evidence="7" id="KW-1185">Reference proteome</keyword>
<sequence length="114" mass="12230">MLIGGGLTGFLSGLIGSAGPIGAAFFLGLDLTATAYVASEAFTALTMHLTKTVVYSKYALIGKEELYYGLFIGAAMILGSWSGRKIIEKISRDKFIFLVEILLIITGIQMIWTS</sequence>
<feature type="transmembrane region" description="Helical" evidence="5">
    <location>
        <begin position="95"/>
        <end position="112"/>
    </location>
</feature>
<dbReference type="Pfam" id="PF01925">
    <property type="entry name" value="TauE"/>
    <property type="match status" value="1"/>
</dbReference>
<protein>
    <recommendedName>
        <fullName evidence="5">Probable membrane transporter protein</fullName>
    </recommendedName>
</protein>
<evidence type="ECO:0000256" key="2">
    <source>
        <dbReference type="ARBA" id="ARBA00022692"/>
    </source>
</evidence>
<keyword evidence="2 5" id="KW-0812">Transmembrane</keyword>
<reference evidence="7" key="1">
    <citation type="submission" date="2016-10" db="EMBL/GenBank/DDBJ databases">
        <authorList>
            <person name="Varghese N."/>
            <person name="Submissions S."/>
        </authorList>
    </citation>
    <scope>NUCLEOTIDE SEQUENCE [LARGE SCALE GENOMIC DNA]</scope>
    <source>
        <strain evidence="7">DSM 23842</strain>
    </source>
</reference>